<dbReference type="RefSeq" id="WP_132422857.1">
    <property type="nucleotide sequence ID" value="NZ_SMFZ01000001.1"/>
</dbReference>
<name>A0A4R1HX91_PSEEN</name>
<sequence>MPANQSAAAKHVLETLDMTVKGAHAYDRPDLAERLGTARRLLEAATVTVHVVGEFKQGKSSLINALLTAPVCPVDDDIATAVPTEIRYATELAASATFDSAPGSNGAGWTETIPAADIAAYVSEAGNPGNERRLRAVSVGIARQLLSTGLVLIDTPGVGGLGSVANASALSSLPQSHAVLFVTDASQELTAAELGFLRTVRELCPRVLLVVTKTDLYPEWARILDLDLGHLRRRAIDVEGIAVSSEIRSLAAKDADQELNAESGFPELVKRINDVLAGSERIAIDSTVTHLRSALDQMRVSATARRDALLHPENAADLVARLTEAKDKADALRERSSKWQLLLQDGFADIASDIDFDLRDRARKALHEAEAGIEDGDPAKNWEEFENWFRQRLAGEALENYALFVRRAKEVASTVGEHFELEESEIVTAREVHAPIELLESFTVDSAFVEKKAKGAGMAAFQKAYGGFLMFTMLTHMAALAIPAPFGLIPGLLMGRAGLRDEKKRQLEKRRSEAKQAVRRFVDEFQMQVGKDSRDAIRHVQRELRTAWTERVTELQRSAAAGLAAAQESAKTGENDVGARDRIEKDMASLDMLSARLDDLAAHLERTRTEPVGTGS</sequence>
<dbReference type="InterPro" id="IPR045063">
    <property type="entry name" value="Dynamin_N"/>
</dbReference>
<dbReference type="EMBL" id="SMFZ01000001">
    <property type="protein sequence ID" value="TCK26113.1"/>
    <property type="molecule type" value="Genomic_DNA"/>
</dbReference>
<dbReference type="PANTHER" id="PTHR43681:SF1">
    <property type="entry name" value="SARCALUMENIN"/>
    <property type="match status" value="1"/>
</dbReference>
<proteinExistence type="predicted"/>
<dbReference type="PANTHER" id="PTHR43681">
    <property type="entry name" value="TRANSMEMBRANE GTPASE FZO"/>
    <property type="match status" value="1"/>
</dbReference>
<evidence type="ECO:0000256" key="1">
    <source>
        <dbReference type="SAM" id="Phobius"/>
    </source>
</evidence>
<dbReference type="Proteomes" id="UP000295560">
    <property type="component" value="Unassembled WGS sequence"/>
</dbReference>
<dbReference type="Gene3D" id="3.40.50.300">
    <property type="entry name" value="P-loop containing nucleotide triphosphate hydrolases"/>
    <property type="match status" value="1"/>
</dbReference>
<keyword evidence="1" id="KW-0472">Membrane</keyword>
<reference evidence="3 4" key="1">
    <citation type="submission" date="2019-03" db="EMBL/GenBank/DDBJ databases">
        <title>Sequencing the genomes of 1000 actinobacteria strains.</title>
        <authorList>
            <person name="Klenk H.-P."/>
        </authorList>
    </citation>
    <scope>NUCLEOTIDE SEQUENCE [LARGE SCALE GENOMIC DNA]</scope>
    <source>
        <strain evidence="3 4">DSM 44969</strain>
    </source>
</reference>
<feature type="transmembrane region" description="Helical" evidence="1">
    <location>
        <begin position="468"/>
        <end position="495"/>
    </location>
</feature>
<feature type="domain" description="Dynamin N-terminal" evidence="2">
    <location>
        <begin position="49"/>
        <end position="213"/>
    </location>
</feature>
<gene>
    <name evidence="3" type="ORF">EV378_1942</name>
</gene>
<keyword evidence="1" id="KW-1133">Transmembrane helix</keyword>
<keyword evidence="1" id="KW-0812">Transmembrane</keyword>
<evidence type="ECO:0000313" key="4">
    <source>
        <dbReference type="Proteomes" id="UP000295560"/>
    </source>
</evidence>
<protein>
    <submittedName>
        <fullName evidence="3">Dynamin family protein</fullName>
    </submittedName>
</protein>
<dbReference type="OrthoDB" id="3798616at2"/>
<dbReference type="AlphaFoldDB" id="A0A4R1HX91"/>
<dbReference type="InterPro" id="IPR051943">
    <property type="entry name" value="TRAFAC_Dynamin-like_GTPase"/>
</dbReference>
<dbReference type="InterPro" id="IPR027417">
    <property type="entry name" value="P-loop_NTPase"/>
</dbReference>
<dbReference type="SUPFAM" id="SSF52540">
    <property type="entry name" value="P-loop containing nucleoside triphosphate hydrolases"/>
    <property type="match status" value="1"/>
</dbReference>
<accession>A0A4R1HX91</accession>
<dbReference type="Pfam" id="PF00350">
    <property type="entry name" value="Dynamin_N"/>
    <property type="match status" value="1"/>
</dbReference>
<keyword evidence="4" id="KW-1185">Reference proteome</keyword>
<organism evidence="3 4">
    <name type="scientific">Pseudonocardia endophytica</name>
    <dbReference type="NCBI Taxonomy" id="401976"/>
    <lineage>
        <taxon>Bacteria</taxon>
        <taxon>Bacillati</taxon>
        <taxon>Actinomycetota</taxon>
        <taxon>Actinomycetes</taxon>
        <taxon>Pseudonocardiales</taxon>
        <taxon>Pseudonocardiaceae</taxon>
        <taxon>Pseudonocardia</taxon>
    </lineage>
</organism>
<evidence type="ECO:0000313" key="3">
    <source>
        <dbReference type="EMBL" id="TCK26113.1"/>
    </source>
</evidence>
<comment type="caution">
    <text evidence="3">The sequence shown here is derived from an EMBL/GenBank/DDBJ whole genome shotgun (WGS) entry which is preliminary data.</text>
</comment>
<evidence type="ECO:0000259" key="2">
    <source>
        <dbReference type="Pfam" id="PF00350"/>
    </source>
</evidence>